<evidence type="ECO:0000313" key="2">
    <source>
        <dbReference type="Proteomes" id="UP000046393"/>
    </source>
</evidence>
<dbReference type="InterPro" id="IPR029057">
    <property type="entry name" value="PRTase-like"/>
</dbReference>
<reference evidence="3" key="1">
    <citation type="submission" date="2017-02" db="UniProtKB">
        <authorList>
            <consortium name="WormBaseParasite"/>
        </authorList>
    </citation>
    <scope>IDENTIFICATION</scope>
</reference>
<organism evidence="2 3">
    <name type="scientific">Syphacia muris</name>
    <dbReference type="NCBI Taxonomy" id="451379"/>
    <lineage>
        <taxon>Eukaryota</taxon>
        <taxon>Metazoa</taxon>
        <taxon>Ecdysozoa</taxon>
        <taxon>Nematoda</taxon>
        <taxon>Chromadorea</taxon>
        <taxon>Rhabditida</taxon>
        <taxon>Spirurina</taxon>
        <taxon>Oxyuridomorpha</taxon>
        <taxon>Oxyuroidea</taxon>
        <taxon>Oxyuridae</taxon>
        <taxon>Syphacia</taxon>
    </lineage>
</organism>
<proteinExistence type="predicted"/>
<feature type="domain" description="Phosphoribosyltransferase" evidence="1">
    <location>
        <begin position="16"/>
        <end position="187"/>
    </location>
</feature>
<dbReference type="InterPro" id="IPR000836">
    <property type="entry name" value="PRTase_dom"/>
</dbReference>
<dbReference type="Gene3D" id="3.40.50.2020">
    <property type="match status" value="1"/>
</dbReference>
<dbReference type="CDD" id="cd06223">
    <property type="entry name" value="PRTases_typeI"/>
    <property type="match status" value="1"/>
</dbReference>
<sequence>MEDNDVLPKNISVIEQTNQVIELQTIIHDRNTCHSDFVFYANRLMRLVIEEGLNRLPYTDVTVRTPDGYSYTGIAFKKGNCGVSVCRSGEAMEQALRQCCRSIRIGKMLLDDDQRLLYARLIPDVRERRVLLLYPLISTGNIVMKAISVLVENGVKEENILILTLFTTPLSLKEIVHCFPKVAILTSSNSPLIPYHFATKYFGTD</sequence>
<dbReference type="WBParaSite" id="SMUV_0001108801-mRNA-1">
    <property type="protein sequence ID" value="SMUV_0001108801-mRNA-1"/>
    <property type="gene ID" value="SMUV_0001108801"/>
</dbReference>
<keyword evidence="2" id="KW-1185">Reference proteome</keyword>
<dbReference type="Pfam" id="PF14681">
    <property type="entry name" value="UPRTase"/>
    <property type="match status" value="1"/>
</dbReference>
<accession>A0A0N5B1C5</accession>
<dbReference type="Proteomes" id="UP000046393">
    <property type="component" value="Unplaced"/>
</dbReference>
<dbReference type="FunFam" id="3.40.50.2020:FF:000090">
    <property type="entry name" value="Protein CBG07940"/>
    <property type="match status" value="1"/>
</dbReference>
<evidence type="ECO:0000259" key="1">
    <source>
        <dbReference type="Pfam" id="PF14681"/>
    </source>
</evidence>
<name>A0A0N5B1C5_9BILA</name>
<dbReference type="AlphaFoldDB" id="A0A0N5B1C5"/>
<evidence type="ECO:0000313" key="3">
    <source>
        <dbReference type="WBParaSite" id="SMUV_0001108801-mRNA-1"/>
    </source>
</evidence>
<dbReference type="STRING" id="451379.A0A0N5B1C5"/>
<dbReference type="SUPFAM" id="SSF53271">
    <property type="entry name" value="PRTase-like"/>
    <property type="match status" value="1"/>
</dbReference>
<protein>
    <submittedName>
        <fullName evidence="3">Uracil phosphoribosyltransferase homolog</fullName>
    </submittedName>
</protein>